<proteinExistence type="predicted"/>
<dbReference type="InterPro" id="IPR053170">
    <property type="entry name" value="Transcription_regulator"/>
</dbReference>
<dbReference type="PANTHER" id="PTHR40031">
    <property type="entry name" value="HYPOTHETICAL MEMBRANE SPANNING PROTEIN"/>
    <property type="match status" value="1"/>
</dbReference>
<dbReference type="OrthoDB" id="110250at2"/>
<name>A0A285N9V2_9HYPH</name>
<dbReference type="EMBL" id="OBEL01000001">
    <property type="protein sequence ID" value="SNZ06210.1"/>
    <property type="molecule type" value="Genomic_DNA"/>
</dbReference>
<protein>
    <submittedName>
        <fullName evidence="1">Inner membrane protein</fullName>
    </submittedName>
</protein>
<evidence type="ECO:0000313" key="1">
    <source>
        <dbReference type="EMBL" id="SNZ06210.1"/>
    </source>
</evidence>
<keyword evidence="2" id="KW-1185">Reference proteome</keyword>
<sequence>MDSLTQAVLGGTIGYAVGGRQLGRKAALWGMGLGTLPDLDVLVSFSDPIEDFIYHRSWSHSLFLLTAISPVIGEGIRRLHKLPTSSRVTIMLMTWLVLITHPLLDSLTSYGTQLLWPLTNYPFAVSSVSIIDPVYTLPLLFATIWALIKGRPKIEGTIGSAGKISRVALILSTLYLGWGMLAQNQMQTRVEQQIAQGSEPDTSDPQILVTPSMGNSVLWYVLSVDDEKARYGWVSLLDADDQKIEWIDMDRNLDLLEEGSERPELVQSLMNFTHGFYALEQHAGNQILLKDLRMGIAPDFVFRFLIAKKEAEQLKWNQPTVQLQRQINPEAASFLWSRMQGR</sequence>
<gene>
    <name evidence="1" type="ORF">SAMN06265368_0342</name>
</gene>
<reference evidence="1 2" key="1">
    <citation type="submission" date="2017-09" db="EMBL/GenBank/DDBJ databases">
        <authorList>
            <person name="Ehlers B."/>
            <person name="Leendertz F.H."/>
        </authorList>
    </citation>
    <scope>NUCLEOTIDE SEQUENCE [LARGE SCALE GENOMIC DNA]</scope>
    <source>
        <strain evidence="1 2">DSM 18289</strain>
    </source>
</reference>
<accession>A0A285N9V2</accession>
<dbReference type="Pfam" id="PF04307">
    <property type="entry name" value="YdjM"/>
    <property type="match status" value="1"/>
</dbReference>
<dbReference type="AlphaFoldDB" id="A0A285N9V2"/>
<dbReference type="InterPro" id="IPR007404">
    <property type="entry name" value="YdjM-like"/>
</dbReference>
<organism evidence="1 2">
    <name type="scientific">Cohaesibacter gelatinilyticus</name>
    <dbReference type="NCBI Taxonomy" id="372072"/>
    <lineage>
        <taxon>Bacteria</taxon>
        <taxon>Pseudomonadati</taxon>
        <taxon>Pseudomonadota</taxon>
        <taxon>Alphaproteobacteria</taxon>
        <taxon>Hyphomicrobiales</taxon>
        <taxon>Cohaesibacteraceae</taxon>
    </lineage>
</organism>
<dbReference type="PANTHER" id="PTHR40031:SF1">
    <property type="entry name" value="MEMBRANE-BOUND METAL-DEPENDENT HYDROLASE"/>
    <property type="match status" value="1"/>
</dbReference>
<evidence type="ECO:0000313" key="2">
    <source>
        <dbReference type="Proteomes" id="UP000219439"/>
    </source>
</evidence>
<dbReference type="Proteomes" id="UP000219439">
    <property type="component" value="Unassembled WGS sequence"/>
</dbReference>
<dbReference type="RefSeq" id="WP_097151677.1">
    <property type="nucleotide sequence ID" value="NZ_OBEL01000001.1"/>
</dbReference>